<feature type="compositionally biased region" description="Basic residues" evidence="1">
    <location>
        <begin position="673"/>
        <end position="689"/>
    </location>
</feature>
<protein>
    <recommendedName>
        <fullName evidence="4">F-box domain-containing protein</fullName>
    </recommendedName>
</protein>
<dbReference type="OMA" id="ICGCIVR"/>
<feature type="region of interest" description="Disordered" evidence="1">
    <location>
        <begin position="665"/>
        <end position="699"/>
    </location>
</feature>
<keyword evidence="3" id="KW-1185">Reference proteome</keyword>
<sequence length="699" mass="78929">MSAGSRLPEELLDVILHQVLTLPSSTFLKWSDENTYSCTPTSTAANLLFVNKTWARIGQAHLYEGIILRRSQQATTLARTLKADAKRKKRAGSGPALAEHIRRLRIDRVQNKAVATILRAATNVEALHLHAEMPSNAPLIDWLGAFKQISPQRVYLDLVERDFPGRTDEYLNRRLVTDAVESVLAPAPGGGMSSAFWGKVREVHRKRYWYTTSHYATAKGVIKITRRDLDLSKACMPSLVKRTYWPMATDFPPAGCLPDSVWSHIFSFAMLGHGLGEWNREEGPRFRQIRLPASLRPRRPNIELLLVSKWFKKMAEPLLYSKPTLNSDRAVQLFGESLYNRPELAKHVRELMTSPESTIDSLLSGARTNNGFRPIPWVLPNLRASGGVLFASISPERQLMLHRPPPSLVTLLLQCQSHCQCGADRCGQQCVQGRFCLDGSVFNNLPHLEHLSICGCIVREPQDTLSVSHALPRLKRIHLRLHPGQNWAVQCLSLMQLPALETLLLRMHAFRDIAPRVVPDFLAVHGQKLRHIDFEGTLRPQDWKVPLLDYCPNVESLEVDASDKIDASIDVIRCSRPHHHLKFLSIARPDDRHEDRHVHKKTDTWKRVLLAIDFTPFVVLEELRLALHDLSSNARIAWPDSEAAAKGSHWPALIAELQKRCPTMSVSKEGNHKWGRAVTPKKTKGKQPAKKTNVNRPGL</sequence>
<dbReference type="OrthoDB" id="2749647at2759"/>
<proteinExistence type="predicted"/>
<dbReference type="Proteomes" id="UP000184267">
    <property type="component" value="Unassembled WGS sequence"/>
</dbReference>
<evidence type="ECO:0000313" key="3">
    <source>
        <dbReference type="Proteomes" id="UP000184267"/>
    </source>
</evidence>
<gene>
    <name evidence="2" type="ORF">TRAPUB_9606</name>
</gene>
<name>A0A1M2W200_TRAPU</name>
<reference evidence="2 3" key="1">
    <citation type="submission" date="2016-10" db="EMBL/GenBank/DDBJ databases">
        <title>Genome sequence of the basidiomycete white-rot fungus Trametes pubescens.</title>
        <authorList>
            <person name="Makela M.R."/>
            <person name="Granchi Z."/>
            <person name="Peng M."/>
            <person name="De Vries R.P."/>
            <person name="Grigoriev I."/>
            <person name="Riley R."/>
            <person name="Hilden K."/>
        </authorList>
    </citation>
    <scope>NUCLEOTIDE SEQUENCE [LARGE SCALE GENOMIC DNA]</scope>
    <source>
        <strain evidence="2 3">FBCC735</strain>
    </source>
</reference>
<dbReference type="InterPro" id="IPR032675">
    <property type="entry name" value="LRR_dom_sf"/>
</dbReference>
<evidence type="ECO:0000256" key="1">
    <source>
        <dbReference type="SAM" id="MobiDB-lite"/>
    </source>
</evidence>
<dbReference type="Gene3D" id="3.80.10.10">
    <property type="entry name" value="Ribonuclease Inhibitor"/>
    <property type="match status" value="1"/>
</dbReference>
<evidence type="ECO:0008006" key="4">
    <source>
        <dbReference type="Google" id="ProtNLM"/>
    </source>
</evidence>
<comment type="caution">
    <text evidence="2">The sequence shown here is derived from an EMBL/GenBank/DDBJ whole genome shotgun (WGS) entry which is preliminary data.</text>
</comment>
<organism evidence="2 3">
    <name type="scientific">Trametes pubescens</name>
    <name type="common">White-rot fungus</name>
    <dbReference type="NCBI Taxonomy" id="154538"/>
    <lineage>
        <taxon>Eukaryota</taxon>
        <taxon>Fungi</taxon>
        <taxon>Dikarya</taxon>
        <taxon>Basidiomycota</taxon>
        <taxon>Agaricomycotina</taxon>
        <taxon>Agaricomycetes</taxon>
        <taxon>Polyporales</taxon>
        <taxon>Polyporaceae</taxon>
        <taxon>Trametes</taxon>
    </lineage>
</organism>
<dbReference type="AlphaFoldDB" id="A0A1M2W200"/>
<accession>A0A1M2W200</accession>
<dbReference type="EMBL" id="MNAD01000356">
    <property type="protein sequence ID" value="OJT13836.1"/>
    <property type="molecule type" value="Genomic_DNA"/>
</dbReference>
<evidence type="ECO:0000313" key="2">
    <source>
        <dbReference type="EMBL" id="OJT13836.1"/>
    </source>
</evidence>
<dbReference type="SUPFAM" id="SSF52047">
    <property type="entry name" value="RNI-like"/>
    <property type="match status" value="1"/>
</dbReference>